<proteinExistence type="predicted"/>
<organism evidence="2 3">
    <name type="scientific">Clarias magur</name>
    <name type="common">Asian catfish</name>
    <name type="synonym">Macropteronotus magur</name>
    <dbReference type="NCBI Taxonomy" id="1594786"/>
    <lineage>
        <taxon>Eukaryota</taxon>
        <taxon>Metazoa</taxon>
        <taxon>Chordata</taxon>
        <taxon>Craniata</taxon>
        <taxon>Vertebrata</taxon>
        <taxon>Euteleostomi</taxon>
        <taxon>Actinopterygii</taxon>
        <taxon>Neopterygii</taxon>
        <taxon>Teleostei</taxon>
        <taxon>Ostariophysi</taxon>
        <taxon>Siluriformes</taxon>
        <taxon>Clariidae</taxon>
        <taxon>Clarias</taxon>
    </lineage>
</organism>
<accession>A0A8J4XAF5</accession>
<comment type="caution">
    <text evidence="2">The sequence shown here is derived from an EMBL/GenBank/DDBJ whole genome shotgun (WGS) entry which is preliminary data.</text>
</comment>
<protein>
    <submittedName>
        <fullName evidence="2">Uncharacterized protein</fullName>
    </submittedName>
</protein>
<dbReference type="Proteomes" id="UP000727407">
    <property type="component" value="Unassembled WGS sequence"/>
</dbReference>
<evidence type="ECO:0000313" key="3">
    <source>
        <dbReference type="Proteomes" id="UP000727407"/>
    </source>
</evidence>
<dbReference type="EMBL" id="QNUK01000019">
    <property type="protein sequence ID" value="KAF5907739.1"/>
    <property type="molecule type" value="Genomic_DNA"/>
</dbReference>
<sequence length="56" mass="6100">MQSDAAAPLKPDESFLPISTYSQTAEKERSPQTSLQSMNACDGVTFTNHSVPQNEI</sequence>
<feature type="region of interest" description="Disordered" evidence="1">
    <location>
        <begin position="1"/>
        <end position="37"/>
    </location>
</feature>
<evidence type="ECO:0000313" key="2">
    <source>
        <dbReference type="EMBL" id="KAF5907739.1"/>
    </source>
</evidence>
<keyword evidence="3" id="KW-1185">Reference proteome</keyword>
<evidence type="ECO:0000256" key="1">
    <source>
        <dbReference type="SAM" id="MobiDB-lite"/>
    </source>
</evidence>
<gene>
    <name evidence="2" type="ORF">DAT39_002518</name>
</gene>
<dbReference type="AlphaFoldDB" id="A0A8J4XAF5"/>
<reference evidence="2" key="1">
    <citation type="submission" date="2020-07" db="EMBL/GenBank/DDBJ databases">
        <title>Clarias magur genome sequencing, assembly and annotation.</title>
        <authorList>
            <person name="Kushwaha B."/>
            <person name="Kumar R."/>
            <person name="Das P."/>
            <person name="Joshi C.G."/>
            <person name="Kumar D."/>
            <person name="Nagpure N.S."/>
            <person name="Pandey M."/>
            <person name="Agarwal S."/>
            <person name="Srivastava S."/>
            <person name="Singh M."/>
            <person name="Sahoo L."/>
            <person name="Jayasankar P."/>
            <person name="Meher P.K."/>
            <person name="Koringa P.G."/>
            <person name="Iquebal M.A."/>
            <person name="Das S.P."/>
            <person name="Bit A."/>
            <person name="Patnaik S."/>
            <person name="Patel N."/>
            <person name="Shah T.M."/>
            <person name="Hinsu A."/>
            <person name="Jena J.K."/>
        </authorList>
    </citation>
    <scope>NUCLEOTIDE SEQUENCE</scope>
    <source>
        <strain evidence="2">CIFAMagur01</strain>
        <tissue evidence="2">Testis</tissue>
    </source>
</reference>
<name>A0A8J4XAF5_CLAMG</name>
<feature type="non-terminal residue" evidence="2">
    <location>
        <position position="56"/>
    </location>
</feature>